<feature type="compositionally biased region" description="Polar residues" evidence="2">
    <location>
        <begin position="904"/>
        <end position="919"/>
    </location>
</feature>
<proteinExistence type="predicted"/>
<feature type="compositionally biased region" description="Low complexity" evidence="2">
    <location>
        <begin position="714"/>
        <end position="734"/>
    </location>
</feature>
<dbReference type="AlphaFoldDB" id="A0A0F7SMY6"/>
<sequence>MPTVSRPNSSLSRFSSWSRFLALQILQVTSLSITFSLSYDTALPSILSPSLQSSHSSSQQALVPRPASSATASAVNQKGSRGRRKKKHDKAGSPHPTSAHPAISAAPHLTAQAANSIFSDTEGEEGDENENESSVNEQDQLGSNQHLHYPEPSGYLKMAAGADLLEGSSPASGLEGRTHLAVLMSRGLAVTVNGNPWRSVAAHVIDDGDEAIVVVYGLSPGEEYTVELGLIPDEDSKSGGEYPTAWTTTTTLAQSESSSSSIPTAASNSKYTTSALSSIASPNSTVRSRSRSRANSFRRSRASSSASAQPPSLPELPPVLSTSPVNNSSIPASPSTNTSLPSTSSLSVEALTSMFKHLLTQSQTQQAILSTELKSQRRSSQKNEAQLRSSIQALQRTLEKNSAGDLRGRQKVLALGEAVKRLTVGKEDVDLERKALEEEIWGEQVNEGEDPTTKKTGMGLERKEEEKIEDWKAVERDGAEMEKERNQIVGSNERVLAEWETEMNGLISKLEKLNGKQERLRSQADMLQNRLETVSKERAEIINGTHPVLLDAAATSTIATITTNMNNANNQAGFSNTQTTPRLRNDRERTSLEHVSASGQAFRANVRPMNPSGGRGIGNGYGPPVIGPVAPPVTSLGPSVSAPSISTAKTYRPFGTGSTGNLPQLSQQHPFPISSTSAINSSQATVPPFRPHGPPQTYQFNHSSTPFGLHPPHNNTTSGSNSQSSLSSLGEASNGFPATLNVHGRRRVSGPDNQGTFNPNPNESQPPFTLNGHPSSGTAPIAVSSALNSASNATFPPLPSQREGHSPSPSPSISHAQLHHSPSLADIVTKGATSAGSTHQHHHLYHLYPNPKSNQHHPFSTKSSPSVPKVSPSPPPSMTANATTAFPINRVQQAQEDFPPLSPVMSTNPPSRRQSSSSAIEALLPTGPVMESR</sequence>
<feature type="coiled-coil region" evidence="1">
    <location>
        <begin position="496"/>
        <end position="537"/>
    </location>
</feature>
<reference evidence="3" key="1">
    <citation type="submission" date="2014-08" db="EMBL/GenBank/DDBJ databases">
        <authorList>
            <person name="Sharma Rahul"/>
            <person name="Thines Marco"/>
        </authorList>
    </citation>
    <scope>NUCLEOTIDE SEQUENCE</scope>
</reference>
<feature type="compositionally biased region" description="Polar residues" evidence="2">
    <location>
        <begin position="659"/>
        <end position="685"/>
    </location>
</feature>
<feature type="compositionally biased region" description="Polar residues" evidence="2">
    <location>
        <begin position="851"/>
        <end position="861"/>
    </location>
</feature>
<feature type="region of interest" description="Disordered" evidence="2">
    <location>
        <begin position="273"/>
        <end position="343"/>
    </location>
</feature>
<feature type="compositionally biased region" description="Acidic residues" evidence="2">
    <location>
        <begin position="121"/>
        <end position="131"/>
    </location>
</feature>
<feature type="region of interest" description="Disordered" evidence="2">
    <location>
        <begin position="895"/>
        <end position="933"/>
    </location>
</feature>
<feature type="region of interest" description="Disordered" evidence="2">
    <location>
        <begin position="48"/>
        <end position="103"/>
    </location>
</feature>
<feature type="compositionally biased region" description="Low complexity" evidence="2">
    <location>
        <begin position="782"/>
        <end position="793"/>
    </location>
</feature>
<keyword evidence="1" id="KW-0175">Coiled coil</keyword>
<evidence type="ECO:0000313" key="3">
    <source>
        <dbReference type="EMBL" id="CDZ98467.1"/>
    </source>
</evidence>
<feature type="compositionally biased region" description="Polar residues" evidence="2">
    <location>
        <begin position="751"/>
        <end position="778"/>
    </location>
</feature>
<evidence type="ECO:0000256" key="2">
    <source>
        <dbReference type="SAM" id="MobiDB-lite"/>
    </source>
</evidence>
<feature type="region of interest" description="Disordered" evidence="2">
    <location>
        <begin position="651"/>
        <end position="819"/>
    </location>
</feature>
<evidence type="ECO:0000256" key="1">
    <source>
        <dbReference type="SAM" id="Coils"/>
    </source>
</evidence>
<accession>A0A0F7SMY6</accession>
<feature type="region of interest" description="Disordered" evidence="2">
    <location>
        <begin position="120"/>
        <end position="153"/>
    </location>
</feature>
<protein>
    <submittedName>
        <fullName evidence="3">Uncharacterized protein</fullName>
    </submittedName>
</protein>
<dbReference type="EMBL" id="LN483345">
    <property type="protein sequence ID" value="CDZ98467.1"/>
    <property type="molecule type" value="Genomic_DNA"/>
</dbReference>
<feature type="compositionally biased region" description="Basic residues" evidence="2">
    <location>
        <begin position="80"/>
        <end position="89"/>
    </location>
</feature>
<feature type="compositionally biased region" description="Polar residues" evidence="2">
    <location>
        <begin position="68"/>
        <end position="79"/>
    </location>
</feature>
<feature type="compositionally biased region" description="Low complexity" evidence="2">
    <location>
        <begin position="333"/>
        <end position="343"/>
    </location>
</feature>
<organism evidence="3">
    <name type="scientific">Phaffia rhodozyma</name>
    <name type="common">Yeast</name>
    <name type="synonym">Xanthophyllomyces dendrorhous</name>
    <dbReference type="NCBI Taxonomy" id="264483"/>
    <lineage>
        <taxon>Eukaryota</taxon>
        <taxon>Fungi</taxon>
        <taxon>Dikarya</taxon>
        <taxon>Basidiomycota</taxon>
        <taxon>Agaricomycotina</taxon>
        <taxon>Tremellomycetes</taxon>
        <taxon>Cystofilobasidiales</taxon>
        <taxon>Mrakiaceae</taxon>
        <taxon>Phaffia</taxon>
    </lineage>
</organism>
<feature type="compositionally biased region" description="Polar residues" evidence="2">
    <location>
        <begin position="696"/>
        <end position="706"/>
    </location>
</feature>
<feature type="compositionally biased region" description="Low complexity" evidence="2">
    <location>
        <begin position="48"/>
        <end position="60"/>
    </location>
</feature>
<feature type="compositionally biased region" description="Basic residues" evidence="2">
    <location>
        <begin position="288"/>
        <end position="301"/>
    </location>
</feature>
<feature type="region of interest" description="Disordered" evidence="2">
    <location>
        <begin position="831"/>
        <end position="882"/>
    </location>
</feature>
<name>A0A0F7SMY6_PHARH</name>